<evidence type="ECO:0000313" key="2">
    <source>
        <dbReference type="Proteomes" id="UP001164746"/>
    </source>
</evidence>
<proteinExistence type="predicted"/>
<dbReference type="InterPro" id="IPR008833">
    <property type="entry name" value="Surf2"/>
</dbReference>
<accession>A0ABY7GAQ3</accession>
<keyword evidence="2" id="KW-1185">Reference proteome</keyword>
<feature type="non-terminal residue" evidence="1">
    <location>
        <position position="120"/>
    </location>
</feature>
<gene>
    <name evidence="1" type="ORF">MAR_034025</name>
</gene>
<sequence>MIPRVELSKQLKKLISKHPSLSFDKESGKIQCSLSGHEMPGRADAVNSYVQGKKYLKLKARQEQNFEKYKPHLVPSSKKHHEYGLKHQLFCVLTLSHVNKTPAHVERHVNGAKFKRAMAR</sequence>
<dbReference type="PANTHER" id="PTHR34348:SF1">
    <property type="entry name" value="SURFEIT LOCUS PROTEIN 2"/>
    <property type="match status" value="1"/>
</dbReference>
<dbReference type="Proteomes" id="UP001164746">
    <property type="component" value="Chromosome 17"/>
</dbReference>
<dbReference type="EMBL" id="CP111028">
    <property type="protein sequence ID" value="WAR31483.1"/>
    <property type="molecule type" value="Genomic_DNA"/>
</dbReference>
<evidence type="ECO:0000313" key="1">
    <source>
        <dbReference type="EMBL" id="WAR31483.1"/>
    </source>
</evidence>
<dbReference type="Pfam" id="PF05477">
    <property type="entry name" value="SURF2"/>
    <property type="match status" value="1"/>
</dbReference>
<dbReference type="PANTHER" id="PTHR34348">
    <property type="entry name" value="SURFEIT LOCUS PROTEIN 2"/>
    <property type="match status" value="1"/>
</dbReference>
<protein>
    <submittedName>
        <fullName evidence="1">SURF2-like protein</fullName>
    </submittedName>
</protein>
<name>A0ABY7GAQ3_MYAAR</name>
<organism evidence="1 2">
    <name type="scientific">Mya arenaria</name>
    <name type="common">Soft-shell clam</name>
    <dbReference type="NCBI Taxonomy" id="6604"/>
    <lineage>
        <taxon>Eukaryota</taxon>
        <taxon>Metazoa</taxon>
        <taxon>Spiralia</taxon>
        <taxon>Lophotrochozoa</taxon>
        <taxon>Mollusca</taxon>
        <taxon>Bivalvia</taxon>
        <taxon>Autobranchia</taxon>
        <taxon>Heteroconchia</taxon>
        <taxon>Euheterodonta</taxon>
        <taxon>Imparidentia</taxon>
        <taxon>Neoheterodontei</taxon>
        <taxon>Myida</taxon>
        <taxon>Myoidea</taxon>
        <taxon>Myidae</taxon>
        <taxon>Mya</taxon>
    </lineage>
</organism>
<reference evidence="1" key="1">
    <citation type="submission" date="2022-11" db="EMBL/GenBank/DDBJ databases">
        <title>Centuries of genome instability and evolution in soft-shell clam transmissible cancer (bioRxiv).</title>
        <authorList>
            <person name="Hart S.F.M."/>
            <person name="Yonemitsu M.A."/>
            <person name="Giersch R.M."/>
            <person name="Beal B.F."/>
            <person name="Arriagada G."/>
            <person name="Davis B.W."/>
            <person name="Ostrander E.A."/>
            <person name="Goff S.P."/>
            <person name="Metzger M.J."/>
        </authorList>
    </citation>
    <scope>NUCLEOTIDE SEQUENCE</scope>
    <source>
        <strain evidence="1">MELC-2E11</strain>
        <tissue evidence="1">Siphon/mantle</tissue>
    </source>
</reference>